<evidence type="ECO:0000256" key="1">
    <source>
        <dbReference type="SAM" id="SignalP"/>
    </source>
</evidence>
<evidence type="ECO:0008006" key="3">
    <source>
        <dbReference type="Google" id="ProtNLM"/>
    </source>
</evidence>
<feature type="signal peptide" evidence="1">
    <location>
        <begin position="1"/>
        <end position="19"/>
    </location>
</feature>
<dbReference type="AlphaFoldDB" id="A0A140KM73"/>
<dbReference type="OrthoDB" id="2556726at2759"/>
<gene>
    <name evidence="2" type="ORF">SPSC_00330</name>
</gene>
<organism evidence="2">
    <name type="scientific">Sporisorium scitamineum</name>
    <dbReference type="NCBI Taxonomy" id="49012"/>
    <lineage>
        <taxon>Eukaryota</taxon>
        <taxon>Fungi</taxon>
        <taxon>Dikarya</taxon>
        <taxon>Basidiomycota</taxon>
        <taxon>Ustilaginomycotina</taxon>
        <taxon>Ustilaginomycetes</taxon>
        <taxon>Ustilaginales</taxon>
        <taxon>Ustilaginaceae</taxon>
        <taxon>Sporisorium</taxon>
    </lineage>
</organism>
<sequence>MKLAVISVGFVVFIRGIVAPRVPWADARLFEDLSELEGVSEVFRLPQDTGSASSSSAHRPYWHPNEADMQRSDSFNFGFGASSGAYHGQHSTDILPHDPAPQLISPYAPGQRWPKVEDPYDFPDTDYKHLSDVRKSPSPQQEYQYVHYDHQIQGKRVATNGDVVRGVIDSGCIVPTTGFSYQSDANVQPHFKNWVDKTLVGTTWNPKSNVPIQLSDKALEEFPQRMSYLFYRRRTVQVIAFGEQVYIMTHHKAPDEWEWLPNFVAFWKYKQDSTGNSMVAVAMYPMNRWPYDMLLTRAEVPSTSFQTVVTNQGPVMQRPSKNYQAPRVPSTWTWNRGR</sequence>
<reference evidence="2" key="1">
    <citation type="submission" date="2014-06" db="EMBL/GenBank/DDBJ databases">
        <authorList>
            <person name="Ju J."/>
            <person name="Zhang J."/>
        </authorList>
    </citation>
    <scope>NUCLEOTIDE SEQUENCE</scope>
    <source>
        <strain evidence="2">SscI8</strain>
    </source>
</reference>
<feature type="chain" id="PRO_5007303149" description="Effector family protein Eff1" evidence="1">
    <location>
        <begin position="20"/>
        <end position="338"/>
    </location>
</feature>
<name>A0A140KM73_9BASI</name>
<keyword evidence="1" id="KW-0732">Signal</keyword>
<protein>
    <recommendedName>
        <fullName evidence="3">Effector family protein Eff1</fullName>
    </recommendedName>
</protein>
<proteinExistence type="predicted"/>
<dbReference type="EMBL" id="LK056653">
    <property type="protein sequence ID" value="CDR87204.1"/>
    <property type="molecule type" value="Genomic_DNA"/>
</dbReference>
<accession>A0A140KM73</accession>
<evidence type="ECO:0000313" key="2">
    <source>
        <dbReference type="EMBL" id="CDR87204.1"/>
    </source>
</evidence>